<keyword evidence="4" id="KW-0812">Transmembrane</keyword>
<dbReference type="SUPFAM" id="SSF48592">
    <property type="entry name" value="GroEL equatorial domain-like"/>
    <property type="match status" value="1"/>
</dbReference>
<organism evidence="5 6">
    <name type="scientific">Trifolium subterraneum</name>
    <name type="common">Subterranean clover</name>
    <dbReference type="NCBI Taxonomy" id="3900"/>
    <lineage>
        <taxon>Eukaryota</taxon>
        <taxon>Viridiplantae</taxon>
        <taxon>Streptophyta</taxon>
        <taxon>Embryophyta</taxon>
        <taxon>Tracheophyta</taxon>
        <taxon>Spermatophyta</taxon>
        <taxon>Magnoliopsida</taxon>
        <taxon>eudicotyledons</taxon>
        <taxon>Gunneridae</taxon>
        <taxon>Pentapetalae</taxon>
        <taxon>rosids</taxon>
        <taxon>fabids</taxon>
        <taxon>Fabales</taxon>
        <taxon>Fabaceae</taxon>
        <taxon>Papilionoideae</taxon>
        <taxon>50 kb inversion clade</taxon>
        <taxon>NPAAA clade</taxon>
        <taxon>Hologalegina</taxon>
        <taxon>IRL clade</taxon>
        <taxon>Trifolieae</taxon>
        <taxon>Trifolium</taxon>
    </lineage>
</organism>
<dbReference type="Pfam" id="PF00118">
    <property type="entry name" value="Cpn60_TCP1"/>
    <property type="match status" value="1"/>
</dbReference>
<reference evidence="6" key="1">
    <citation type="journal article" date="2017" name="Front. Plant Sci.">
        <title>Climate Clever Clovers: New Paradigm to Reduce the Environmental Footprint of Ruminants by Breeding Low Methanogenic Forages Utilizing Haplotype Variation.</title>
        <authorList>
            <person name="Kaur P."/>
            <person name="Appels R."/>
            <person name="Bayer P.E."/>
            <person name="Keeble-Gagnere G."/>
            <person name="Wang J."/>
            <person name="Hirakawa H."/>
            <person name="Shirasawa K."/>
            <person name="Vercoe P."/>
            <person name="Stefanova K."/>
            <person name="Durmic Z."/>
            <person name="Nichols P."/>
            <person name="Revell C."/>
            <person name="Isobe S.N."/>
            <person name="Edwards D."/>
            <person name="Erskine W."/>
        </authorList>
    </citation>
    <scope>NUCLEOTIDE SEQUENCE [LARGE SCALE GENOMIC DNA]</scope>
    <source>
        <strain evidence="6">cv. Daliak</strain>
    </source>
</reference>
<dbReference type="AlphaFoldDB" id="A0A2Z6M4R6"/>
<dbReference type="Gene3D" id="1.10.560.10">
    <property type="entry name" value="GroEL-like equatorial domain"/>
    <property type="match status" value="1"/>
</dbReference>
<evidence type="ECO:0000256" key="3">
    <source>
        <dbReference type="SAM" id="MobiDB-lite"/>
    </source>
</evidence>
<keyword evidence="4" id="KW-1133">Transmembrane helix</keyword>
<dbReference type="GO" id="GO:0140662">
    <property type="term" value="F:ATP-dependent protein folding chaperone"/>
    <property type="evidence" value="ECO:0007669"/>
    <property type="project" value="InterPro"/>
</dbReference>
<evidence type="ECO:0000256" key="2">
    <source>
        <dbReference type="ARBA" id="ARBA00023186"/>
    </source>
</evidence>
<dbReference type="EMBL" id="DF973330">
    <property type="protein sequence ID" value="GAU26168.1"/>
    <property type="molecule type" value="Genomic_DNA"/>
</dbReference>
<dbReference type="InterPro" id="IPR001844">
    <property type="entry name" value="Cpn60/GroEL"/>
</dbReference>
<dbReference type="Proteomes" id="UP000242715">
    <property type="component" value="Unassembled WGS sequence"/>
</dbReference>
<dbReference type="InterPro" id="IPR002423">
    <property type="entry name" value="Cpn60/GroEL/TCP-1"/>
</dbReference>
<dbReference type="OrthoDB" id="2419613at2759"/>
<proteinExistence type="inferred from homology"/>
<dbReference type="GO" id="GO:0005524">
    <property type="term" value="F:ATP binding"/>
    <property type="evidence" value="ECO:0007669"/>
    <property type="project" value="InterPro"/>
</dbReference>
<dbReference type="PANTHER" id="PTHR45633">
    <property type="entry name" value="60 KDA HEAT SHOCK PROTEIN, MITOCHONDRIAL"/>
    <property type="match status" value="1"/>
</dbReference>
<keyword evidence="4" id="KW-0472">Membrane</keyword>
<evidence type="ECO:0000256" key="1">
    <source>
        <dbReference type="ARBA" id="ARBA00006607"/>
    </source>
</evidence>
<comment type="similarity">
    <text evidence="1">Belongs to the chaperonin (HSP60) family.</text>
</comment>
<protein>
    <submittedName>
        <fullName evidence="5">Uncharacterized protein</fullName>
    </submittedName>
</protein>
<accession>A0A2Z6M4R6</accession>
<gene>
    <name evidence="5" type="ORF">TSUD_353900</name>
</gene>
<keyword evidence="2" id="KW-0143">Chaperone</keyword>
<feature type="transmembrane region" description="Helical" evidence="4">
    <location>
        <begin position="187"/>
        <end position="211"/>
    </location>
</feature>
<evidence type="ECO:0000313" key="5">
    <source>
        <dbReference type="EMBL" id="GAU26168.1"/>
    </source>
</evidence>
<dbReference type="GO" id="GO:0042026">
    <property type="term" value="P:protein refolding"/>
    <property type="evidence" value="ECO:0007669"/>
    <property type="project" value="InterPro"/>
</dbReference>
<name>A0A2Z6M4R6_TRISU</name>
<evidence type="ECO:0000256" key="4">
    <source>
        <dbReference type="SAM" id="Phobius"/>
    </source>
</evidence>
<dbReference type="InterPro" id="IPR027413">
    <property type="entry name" value="GROEL-like_equatorial_sf"/>
</dbReference>
<sequence>MLFEIELEDPLENVGVKLVRQAGAKTNILADAGSSTSVILAHGLIKEGTKVIAAGMNPIQITRGIEKTSKTLVSKFSLMFREVIKSSDPAWFYLHVTCQTAAYRVGVAGWGTGLKFGSDSAGVTYSTHRAFRITLFYLGTLQRTRSNTADAMKLQLFLMIDFLYYKLVIHKVLNCDRGDRYNNWKHAYTGIIATLGGIAILLEAYTWIIVLKRKKSENKFSQGMNGRTNGVNGYGSRPQQV</sequence>
<feature type="region of interest" description="Disordered" evidence="3">
    <location>
        <begin position="221"/>
        <end position="241"/>
    </location>
</feature>
<evidence type="ECO:0000313" key="6">
    <source>
        <dbReference type="Proteomes" id="UP000242715"/>
    </source>
</evidence>
<keyword evidence="6" id="KW-1185">Reference proteome</keyword>